<comment type="caution">
    <text evidence="9">The sequence shown here is derived from an EMBL/GenBank/DDBJ whole genome shotgun (WGS) entry which is preliminary data.</text>
</comment>
<dbReference type="GO" id="GO:0000976">
    <property type="term" value="F:transcription cis-regulatory region binding"/>
    <property type="evidence" value="ECO:0007669"/>
    <property type="project" value="TreeGrafter"/>
</dbReference>
<keyword evidence="5" id="KW-0804">Transcription</keyword>
<protein>
    <submittedName>
        <fullName evidence="9">Response regulator</fullName>
    </submittedName>
</protein>
<evidence type="ECO:0000256" key="2">
    <source>
        <dbReference type="ARBA" id="ARBA00023012"/>
    </source>
</evidence>
<dbReference type="GO" id="GO:0006355">
    <property type="term" value="P:regulation of DNA-templated transcription"/>
    <property type="evidence" value="ECO:0007669"/>
    <property type="project" value="TreeGrafter"/>
</dbReference>
<dbReference type="GO" id="GO:0032993">
    <property type="term" value="C:protein-DNA complex"/>
    <property type="evidence" value="ECO:0007669"/>
    <property type="project" value="TreeGrafter"/>
</dbReference>
<feature type="domain" description="Response regulatory" evidence="8">
    <location>
        <begin position="5"/>
        <end position="120"/>
    </location>
</feature>
<evidence type="ECO:0000256" key="6">
    <source>
        <dbReference type="PROSITE-ProRule" id="PRU00169"/>
    </source>
</evidence>
<evidence type="ECO:0000256" key="3">
    <source>
        <dbReference type="ARBA" id="ARBA00023015"/>
    </source>
</evidence>
<organism evidence="9 10">
    <name type="scientific">Desulfatitalea alkaliphila</name>
    <dbReference type="NCBI Taxonomy" id="2929485"/>
    <lineage>
        <taxon>Bacteria</taxon>
        <taxon>Pseudomonadati</taxon>
        <taxon>Thermodesulfobacteriota</taxon>
        <taxon>Desulfobacteria</taxon>
        <taxon>Desulfobacterales</taxon>
        <taxon>Desulfosarcinaceae</taxon>
        <taxon>Desulfatitalea</taxon>
    </lineage>
</organism>
<keyword evidence="7" id="KW-0175">Coiled coil</keyword>
<dbReference type="PANTHER" id="PTHR48111">
    <property type="entry name" value="REGULATOR OF RPOS"/>
    <property type="match status" value="1"/>
</dbReference>
<dbReference type="SMART" id="SM00448">
    <property type="entry name" value="REC"/>
    <property type="match status" value="1"/>
</dbReference>
<keyword evidence="1 6" id="KW-0597">Phosphoprotein</keyword>
<dbReference type="InterPro" id="IPR011006">
    <property type="entry name" value="CheY-like_superfamily"/>
</dbReference>
<dbReference type="Proteomes" id="UP001165427">
    <property type="component" value="Unassembled WGS sequence"/>
</dbReference>
<dbReference type="AlphaFoldDB" id="A0AA41R6A8"/>
<feature type="coiled-coil region" evidence="7">
    <location>
        <begin position="140"/>
        <end position="167"/>
    </location>
</feature>
<dbReference type="RefSeq" id="WP_246911471.1">
    <property type="nucleotide sequence ID" value="NZ_JALJRB010000019.1"/>
</dbReference>
<dbReference type="InterPro" id="IPR001789">
    <property type="entry name" value="Sig_transdc_resp-reg_receiver"/>
</dbReference>
<dbReference type="GO" id="GO:0000156">
    <property type="term" value="F:phosphorelay response regulator activity"/>
    <property type="evidence" value="ECO:0007669"/>
    <property type="project" value="TreeGrafter"/>
</dbReference>
<dbReference type="Pfam" id="PF00072">
    <property type="entry name" value="Response_reg"/>
    <property type="match status" value="1"/>
</dbReference>
<keyword evidence="4" id="KW-0238">DNA-binding</keyword>
<keyword evidence="10" id="KW-1185">Reference proteome</keyword>
<feature type="modified residue" description="4-aspartylphosphate" evidence="6">
    <location>
        <position position="54"/>
    </location>
</feature>
<dbReference type="PANTHER" id="PTHR48111:SF1">
    <property type="entry name" value="TWO-COMPONENT RESPONSE REGULATOR ORR33"/>
    <property type="match status" value="1"/>
</dbReference>
<sequence>MEAINILVVDDDPVTRALLSKRLSKAAYAVDTAETGVAAVEKLQRQCYDVVLTDLMMPGGIDGIGVLEAAKEHHLKTEVILITAHGTISNAIVAMKKGATDYLQKPINFDELILRLEKIQNWRHLLKNAADLRMAMDITEQTACETIQDLEIAVAELQERISAMRDTLERSDLSADQRIDMALKC</sequence>
<evidence type="ECO:0000313" key="9">
    <source>
        <dbReference type="EMBL" id="MCJ8501950.1"/>
    </source>
</evidence>
<keyword evidence="2" id="KW-0902">Two-component regulatory system</keyword>
<proteinExistence type="predicted"/>
<accession>A0AA41R6A8</accession>
<dbReference type="Gene3D" id="3.40.50.2300">
    <property type="match status" value="1"/>
</dbReference>
<evidence type="ECO:0000256" key="1">
    <source>
        <dbReference type="ARBA" id="ARBA00022553"/>
    </source>
</evidence>
<name>A0AA41R6A8_9BACT</name>
<dbReference type="SUPFAM" id="SSF52172">
    <property type="entry name" value="CheY-like"/>
    <property type="match status" value="1"/>
</dbReference>
<evidence type="ECO:0000313" key="10">
    <source>
        <dbReference type="Proteomes" id="UP001165427"/>
    </source>
</evidence>
<evidence type="ECO:0000256" key="4">
    <source>
        <dbReference type="ARBA" id="ARBA00023125"/>
    </source>
</evidence>
<keyword evidence="3" id="KW-0805">Transcription regulation</keyword>
<dbReference type="GO" id="GO:0005829">
    <property type="term" value="C:cytosol"/>
    <property type="evidence" value="ECO:0007669"/>
    <property type="project" value="TreeGrafter"/>
</dbReference>
<dbReference type="EMBL" id="JALJRB010000019">
    <property type="protein sequence ID" value="MCJ8501950.1"/>
    <property type="molecule type" value="Genomic_DNA"/>
</dbReference>
<reference evidence="9" key="1">
    <citation type="submission" date="2022-04" db="EMBL/GenBank/DDBJ databases">
        <title>Desulfatitalea alkaliphila sp. nov., a novel anaerobic sulfate-reducing bacterium isolated from terrestrial mud volcano, Taman Peninsula, Russia.</title>
        <authorList>
            <person name="Khomyakova M.A."/>
            <person name="Merkel A.Y."/>
            <person name="Slobodkin A.I."/>
        </authorList>
    </citation>
    <scope>NUCLEOTIDE SEQUENCE</scope>
    <source>
        <strain evidence="9">M08but</strain>
    </source>
</reference>
<evidence type="ECO:0000256" key="7">
    <source>
        <dbReference type="SAM" id="Coils"/>
    </source>
</evidence>
<dbReference type="InterPro" id="IPR039420">
    <property type="entry name" value="WalR-like"/>
</dbReference>
<evidence type="ECO:0000256" key="5">
    <source>
        <dbReference type="ARBA" id="ARBA00023163"/>
    </source>
</evidence>
<evidence type="ECO:0000259" key="8">
    <source>
        <dbReference type="PROSITE" id="PS50110"/>
    </source>
</evidence>
<gene>
    <name evidence="9" type="ORF">MRX98_15310</name>
</gene>
<dbReference type="PROSITE" id="PS50110">
    <property type="entry name" value="RESPONSE_REGULATORY"/>
    <property type="match status" value="1"/>
</dbReference>